<dbReference type="KEGG" id="rgu:A4W93_14380"/>
<gene>
    <name evidence="2" type="ORF">A4W93_14380</name>
</gene>
<dbReference type="OrthoDB" id="9937708at2"/>
<evidence type="ECO:0000256" key="1">
    <source>
        <dbReference type="SAM" id="MobiDB-lite"/>
    </source>
</evidence>
<sequence>MNRPGHDDDHDTATRGPISAFGEAQPPTDADRYRWIRSNRNDAALHDALRNAHFDHDFDDQIDAAMRAQREGRSSNAVPRATKPFGRRRSDFE</sequence>
<dbReference type="Proteomes" id="UP000193427">
    <property type="component" value="Chromosome"/>
</dbReference>
<dbReference type="RefSeq" id="WP_085751265.1">
    <property type="nucleotide sequence ID" value="NZ_BSPR01000004.1"/>
</dbReference>
<evidence type="ECO:0000313" key="2">
    <source>
        <dbReference type="EMBL" id="ARN20985.1"/>
    </source>
</evidence>
<dbReference type="AlphaFoldDB" id="A0A1W6L9N1"/>
<feature type="region of interest" description="Disordered" evidence="1">
    <location>
        <begin position="68"/>
        <end position="93"/>
    </location>
</feature>
<keyword evidence="3" id="KW-1185">Reference proteome</keyword>
<feature type="compositionally biased region" description="Basic and acidic residues" evidence="1">
    <location>
        <begin position="1"/>
        <end position="13"/>
    </location>
</feature>
<dbReference type="EMBL" id="CP015118">
    <property type="protein sequence ID" value="ARN20985.1"/>
    <property type="molecule type" value="Genomic_DNA"/>
</dbReference>
<feature type="region of interest" description="Disordered" evidence="1">
    <location>
        <begin position="1"/>
        <end position="29"/>
    </location>
</feature>
<accession>A0A1W6L9N1</accession>
<proteinExistence type="predicted"/>
<protein>
    <submittedName>
        <fullName evidence="2">Uncharacterized protein</fullName>
    </submittedName>
</protein>
<name>A0A1W6L9N1_9BURK</name>
<evidence type="ECO:0000313" key="3">
    <source>
        <dbReference type="Proteomes" id="UP000193427"/>
    </source>
</evidence>
<reference evidence="2 3" key="1">
    <citation type="submission" date="2016-04" db="EMBL/GenBank/DDBJ databases">
        <title>Complete genome sequence of natural rubber-degrading, novel Gram-negative bacterium, Rhizobacter gummiphilus strain NS21.</title>
        <authorList>
            <person name="Tabata M."/>
            <person name="Kasai D."/>
            <person name="Fukuda M."/>
        </authorList>
    </citation>
    <scope>NUCLEOTIDE SEQUENCE [LARGE SCALE GENOMIC DNA]</scope>
    <source>
        <strain evidence="2 3">NS21</strain>
    </source>
</reference>
<organism evidence="2 3">
    <name type="scientific">Piscinibacter gummiphilus</name>
    <dbReference type="NCBI Taxonomy" id="946333"/>
    <lineage>
        <taxon>Bacteria</taxon>
        <taxon>Pseudomonadati</taxon>
        <taxon>Pseudomonadota</taxon>
        <taxon>Betaproteobacteria</taxon>
        <taxon>Burkholderiales</taxon>
        <taxon>Sphaerotilaceae</taxon>
        <taxon>Piscinibacter</taxon>
    </lineage>
</organism>